<evidence type="ECO:0000313" key="2">
    <source>
        <dbReference type="EMBL" id="MCC0100478.1"/>
    </source>
</evidence>
<protein>
    <submittedName>
        <fullName evidence="2">ATP-binding protein</fullName>
    </submittedName>
</protein>
<reference evidence="2 3" key="1">
    <citation type="submission" date="2021-08" db="EMBL/GenBank/DDBJ databases">
        <title>Genomic Architecture of Streptomyces flavotricini NGL1 and Streptomyces erythrochromogenes HMS4 With Differential Plant Beneficial attributes and laccase production capabilities.</title>
        <authorList>
            <person name="Salwan R."/>
            <person name="Kaur R."/>
            <person name="Sharma V."/>
        </authorList>
    </citation>
    <scope>NUCLEOTIDE SEQUENCE [LARGE SCALE GENOMIC DNA]</scope>
    <source>
        <strain evidence="2 3">NGL1</strain>
    </source>
</reference>
<dbReference type="InterPro" id="IPR052026">
    <property type="entry name" value="ExeA_AAA_ATPase_DNA-bind"/>
</dbReference>
<accession>A0ABS8EHR0</accession>
<name>A0ABS8EHR0_9ACTN</name>
<dbReference type="Proteomes" id="UP001520654">
    <property type="component" value="Unassembled WGS sequence"/>
</dbReference>
<dbReference type="SUPFAM" id="SSF52540">
    <property type="entry name" value="P-loop containing nucleoside triphosphate hydrolases"/>
    <property type="match status" value="1"/>
</dbReference>
<organism evidence="2 3">
    <name type="scientific">Streptomyces flavotricini</name>
    <dbReference type="NCBI Taxonomy" id="66888"/>
    <lineage>
        <taxon>Bacteria</taxon>
        <taxon>Bacillati</taxon>
        <taxon>Actinomycetota</taxon>
        <taxon>Actinomycetes</taxon>
        <taxon>Kitasatosporales</taxon>
        <taxon>Streptomycetaceae</taxon>
        <taxon>Streptomyces</taxon>
    </lineage>
</organism>
<dbReference type="InterPro" id="IPR049945">
    <property type="entry name" value="AAA_22"/>
</dbReference>
<keyword evidence="2" id="KW-0547">Nucleotide-binding</keyword>
<sequence>MAVQAAAEQARRVRPPEFYLDVPGSQLVATEVLMRVQDTIVEAVEAKAMSLVYGEAGLGKTFATRAALARLDPDLVLSLEFARSRPGPKDLREELFVQMRLQGKMPGTPTPFDRLLLASLPRRPYVIVCDEAQQYRRPCFEFVRNLWDNTGRDRPAVIFVGGREANDTLQSDPALASRICTRCEVLAMSEAEALKVVRAMHPVWEGAEEGLLAHIDRVHAGGSMREWARATHHVLKGLKHFQTGEVDRRVVDWALEQC</sequence>
<evidence type="ECO:0000259" key="1">
    <source>
        <dbReference type="Pfam" id="PF13401"/>
    </source>
</evidence>
<comment type="caution">
    <text evidence="2">The sequence shown here is derived from an EMBL/GenBank/DDBJ whole genome shotgun (WGS) entry which is preliminary data.</text>
</comment>
<keyword evidence="3" id="KW-1185">Reference proteome</keyword>
<dbReference type="Pfam" id="PF13401">
    <property type="entry name" value="AAA_22"/>
    <property type="match status" value="1"/>
</dbReference>
<dbReference type="InterPro" id="IPR027417">
    <property type="entry name" value="P-loop_NTPase"/>
</dbReference>
<proteinExistence type="predicted"/>
<gene>
    <name evidence="2" type="ORF">K7B10_38065</name>
</gene>
<dbReference type="RefSeq" id="WP_229344123.1">
    <property type="nucleotide sequence ID" value="NZ_JAINUL010000001.1"/>
</dbReference>
<evidence type="ECO:0000313" key="3">
    <source>
        <dbReference type="Proteomes" id="UP001520654"/>
    </source>
</evidence>
<dbReference type="EMBL" id="JAINUL010000001">
    <property type="protein sequence ID" value="MCC0100478.1"/>
    <property type="molecule type" value="Genomic_DNA"/>
</dbReference>
<dbReference type="PANTHER" id="PTHR35894:SF1">
    <property type="entry name" value="PHOSPHORIBULOKINASE _ URIDINE KINASE FAMILY"/>
    <property type="match status" value="1"/>
</dbReference>
<keyword evidence="2" id="KW-0067">ATP-binding</keyword>
<feature type="domain" description="ORC1/DEAH AAA+ ATPase" evidence="1">
    <location>
        <begin position="47"/>
        <end position="169"/>
    </location>
</feature>
<dbReference type="GO" id="GO:0005524">
    <property type="term" value="F:ATP binding"/>
    <property type="evidence" value="ECO:0007669"/>
    <property type="project" value="UniProtKB-KW"/>
</dbReference>
<dbReference type="PANTHER" id="PTHR35894">
    <property type="entry name" value="GENERAL SECRETION PATHWAY PROTEIN A-RELATED"/>
    <property type="match status" value="1"/>
</dbReference>